<dbReference type="EMBL" id="QKUF01000058">
    <property type="protein sequence ID" value="PZW18168.1"/>
    <property type="molecule type" value="Genomic_DNA"/>
</dbReference>
<dbReference type="SUPFAM" id="SSF47413">
    <property type="entry name" value="lambda repressor-like DNA-binding domains"/>
    <property type="match status" value="1"/>
</dbReference>
<dbReference type="SMART" id="SM00530">
    <property type="entry name" value="HTH_XRE"/>
    <property type="match status" value="1"/>
</dbReference>
<dbReference type="InterPro" id="IPR011990">
    <property type="entry name" value="TPR-like_helical_dom_sf"/>
</dbReference>
<name>A0A326TSK2_THEHA</name>
<dbReference type="Pfam" id="PF01381">
    <property type="entry name" value="HTH_3"/>
    <property type="match status" value="1"/>
</dbReference>
<dbReference type="InterPro" id="IPR001387">
    <property type="entry name" value="Cro/C1-type_HTH"/>
</dbReference>
<dbReference type="GO" id="GO:0003677">
    <property type="term" value="F:DNA binding"/>
    <property type="evidence" value="ECO:0007669"/>
    <property type="project" value="UniProtKB-KW"/>
</dbReference>
<accession>A0A326TSK2</accession>
<evidence type="ECO:0000313" key="3">
    <source>
        <dbReference type="EMBL" id="PZW18168.1"/>
    </source>
</evidence>
<gene>
    <name evidence="3" type="ORF">EI42_06311</name>
</gene>
<sequence>MSPEPSSSKIGKSVGEKLRAARIAQHLTQSQLATPDFSVSYISAIERGQIHPSLRALEILAQRLGLSSTQLLPARNQVDDRLNGPLGIAERDDDEIDLAFLEIQVLIREHSIEQALEQLGKIPQKRLKRHQILQYQYLYGWAQLRAAHYQESEYALIEALQIAKELNDQFLTLRILHLLAQTYLGMRNHTQALLSYQRCLHTLETSEQHDPFFAAQLYMQIGQYYTQQAQHNLHNQQEHLEQAITHFYKALETCDIYSTPETIQAAYLEQVRHYCNIDELELAIQYAYKCRYLADATRLKTQRSELYHYLGAVTLKQDASEARTFLDTALQQASKLQETDPLALASLYTTNASWYYAHQQLDEATTYATKAEELAAPFGDTLISAEMHIVLGRIYYARGEAEQGDRHFVTGLEMLEKLGHHEELADEAVQYAQLLEEHGKAHEAFTYFRRAFQSRQKLAK</sequence>
<protein>
    <submittedName>
        <fullName evidence="3">Helix-turn-helix protein</fullName>
    </submittedName>
</protein>
<dbReference type="Proteomes" id="UP000248806">
    <property type="component" value="Unassembled WGS sequence"/>
</dbReference>
<dbReference type="AlphaFoldDB" id="A0A326TSK2"/>
<dbReference type="PANTHER" id="PTHR46797">
    <property type="entry name" value="HTH-TYPE TRANSCRIPTIONAL REGULATOR"/>
    <property type="match status" value="1"/>
</dbReference>
<dbReference type="GO" id="GO:0005829">
    <property type="term" value="C:cytosol"/>
    <property type="evidence" value="ECO:0007669"/>
    <property type="project" value="TreeGrafter"/>
</dbReference>
<dbReference type="SUPFAM" id="SSF48452">
    <property type="entry name" value="TPR-like"/>
    <property type="match status" value="2"/>
</dbReference>
<dbReference type="InterPro" id="IPR050807">
    <property type="entry name" value="TransReg_Diox_bact_type"/>
</dbReference>
<dbReference type="CDD" id="cd00093">
    <property type="entry name" value="HTH_XRE"/>
    <property type="match status" value="1"/>
</dbReference>
<evidence type="ECO:0000256" key="1">
    <source>
        <dbReference type="ARBA" id="ARBA00023125"/>
    </source>
</evidence>
<reference evidence="3 4" key="1">
    <citation type="submission" date="2018-06" db="EMBL/GenBank/DDBJ databases">
        <title>Genomic Encyclopedia of Archaeal and Bacterial Type Strains, Phase II (KMG-II): from individual species to whole genera.</title>
        <authorList>
            <person name="Goeker M."/>
        </authorList>
    </citation>
    <scope>NUCLEOTIDE SEQUENCE [LARGE SCALE GENOMIC DNA]</scope>
    <source>
        <strain evidence="3 4">ATCC BAA-1881</strain>
    </source>
</reference>
<dbReference type="Gene3D" id="1.25.40.10">
    <property type="entry name" value="Tetratricopeptide repeat domain"/>
    <property type="match status" value="2"/>
</dbReference>
<dbReference type="GO" id="GO:0003700">
    <property type="term" value="F:DNA-binding transcription factor activity"/>
    <property type="evidence" value="ECO:0007669"/>
    <property type="project" value="TreeGrafter"/>
</dbReference>
<dbReference type="PROSITE" id="PS50943">
    <property type="entry name" value="HTH_CROC1"/>
    <property type="match status" value="1"/>
</dbReference>
<evidence type="ECO:0000259" key="2">
    <source>
        <dbReference type="PROSITE" id="PS50943"/>
    </source>
</evidence>
<feature type="domain" description="HTH cro/C1-type" evidence="2">
    <location>
        <begin position="18"/>
        <end position="71"/>
    </location>
</feature>
<comment type="caution">
    <text evidence="3">The sequence shown here is derived from an EMBL/GenBank/DDBJ whole genome shotgun (WGS) entry which is preliminary data.</text>
</comment>
<proteinExistence type="predicted"/>
<dbReference type="InterPro" id="IPR010982">
    <property type="entry name" value="Lambda_DNA-bd_dom_sf"/>
</dbReference>
<organism evidence="3 4">
    <name type="scientific">Thermosporothrix hazakensis</name>
    <dbReference type="NCBI Taxonomy" id="644383"/>
    <lineage>
        <taxon>Bacteria</taxon>
        <taxon>Bacillati</taxon>
        <taxon>Chloroflexota</taxon>
        <taxon>Ktedonobacteria</taxon>
        <taxon>Ktedonobacterales</taxon>
        <taxon>Thermosporotrichaceae</taxon>
        <taxon>Thermosporothrix</taxon>
    </lineage>
</organism>
<keyword evidence="4" id="KW-1185">Reference proteome</keyword>
<dbReference type="RefSeq" id="WP_111326742.1">
    <property type="nucleotide sequence ID" value="NZ_BIFX01000001.1"/>
</dbReference>
<keyword evidence="1" id="KW-0238">DNA-binding</keyword>
<dbReference type="PANTHER" id="PTHR46797:SF1">
    <property type="entry name" value="METHYLPHOSPHONATE SYNTHASE"/>
    <property type="match status" value="1"/>
</dbReference>
<evidence type="ECO:0000313" key="4">
    <source>
        <dbReference type="Proteomes" id="UP000248806"/>
    </source>
</evidence>
<dbReference type="OrthoDB" id="290878at2"/>